<dbReference type="Proteomes" id="UP000245916">
    <property type="component" value="Unassembled WGS sequence"/>
</dbReference>
<dbReference type="OrthoDB" id="7406594at2"/>
<evidence type="ECO:0000313" key="2">
    <source>
        <dbReference type="Proteomes" id="UP000245916"/>
    </source>
</evidence>
<evidence type="ECO:0000313" key="1">
    <source>
        <dbReference type="EMBL" id="PWG03837.1"/>
    </source>
</evidence>
<dbReference type="AlphaFoldDB" id="A0A2U2J696"/>
<comment type="caution">
    <text evidence="1">The sequence shown here is derived from an EMBL/GenBank/DDBJ whole genome shotgun (WGS) entry which is preliminary data.</text>
</comment>
<gene>
    <name evidence="1" type="ORF">DF286_04390</name>
</gene>
<keyword evidence="2" id="KW-1185">Reference proteome</keyword>
<protein>
    <submittedName>
        <fullName evidence="1">Uncharacterized protein</fullName>
    </submittedName>
</protein>
<accession>A0A2U2J696</accession>
<proteinExistence type="predicted"/>
<name>A0A2U2J696_9SPHN</name>
<dbReference type="EMBL" id="QFFF01000001">
    <property type="protein sequence ID" value="PWG03837.1"/>
    <property type="molecule type" value="Genomic_DNA"/>
</dbReference>
<reference evidence="1 2" key="1">
    <citation type="submission" date="2018-05" db="EMBL/GenBank/DDBJ databases">
        <title>Genome of Sphingosinicella humi QZX222.</title>
        <authorList>
            <person name="Qiao Z."/>
            <person name="Wang G."/>
        </authorList>
    </citation>
    <scope>NUCLEOTIDE SEQUENCE [LARGE SCALE GENOMIC DNA]</scope>
    <source>
        <strain evidence="1 2">QZX222</strain>
    </source>
</reference>
<organism evidence="1 2">
    <name type="scientific">Allosphingosinicella humi</name>
    <dbReference type="NCBI Taxonomy" id="2068657"/>
    <lineage>
        <taxon>Bacteria</taxon>
        <taxon>Pseudomonadati</taxon>
        <taxon>Pseudomonadota</taxon>
        <taxon>Alphaproteobacteria</taxon>
        <taxon>Sphingomonadales</taxon>
        <taxon>Sphingomonadaceae</taxon>
        <taxon>Allosphingosinicella</taxon>
    </lineage>
</organism>
<sequence length="267" mass="28738">MFAALSVPAESQTPAAVPQFTYADLVDLALAAPVVAHVEVRDAVRLRAERAVGVEPGKTRFYVEADVLSLIRGARGLPARISYLVDLPNDWRGRPPKLRKETQFILLATPVAGRPAELQLIGPDAQLPYSPELADRMRQVLRQAAQPDAPPKITGIGRAFHVPGTLPGESETQIFLETADGRPVSLTVLRRPGQAPRWAVALSEIVDNAARPPEPDTLLWYALACSLPQTLPPDSIAGTETSQAAAIRADYQVVLKGLGACVRNRGV</sequence>